<protein>
    <submittedName>
        <fullName evidence="2">Uncharacterized protein</fullName>
    </submittedName>
</protein>
<organism evidence="2 3">
    <name type="scientific">Portunus trituberculatus</name>
    <name type="common">Swimming crab</name>
    <name type="synonym">Neptunus trituberculatus</name>
    <dbReference type="NCBI Taxonomy" id="210409"/>
    <lineage>
        <taxon>Eukaryota</taxon>
        <taxon>Metazoa</taxon>
        <taxon>Ecdysozoa</taxon>
        <taxon>Arthropoda</taxon>
        <taxon>Crustacea</taxon>
        <taxon>Multicrustacea</taxon>
        <taxon>Malacostraca</taxon>
        <taxon>Eumalacostraca</taxon>
        <taxon>Eucarida</taxon>
        <taxon>Decapoda</taxon>
        <taxon>Pleocyemata</taxon>
        <taxon>Brachyura</taxon>
        <taxon>Eubrachyura</taxon>
        <taxon>Portunoidea</taxon>
        <taxon>Portunidae</taxon>
        <taxon>Portuninae</taxon>
        <taxon>Portunus</taxon>
    </lineage>
</organism>
<sequence length="73" mass="7295">MCEIPGPPSVASRRLNPTPARVSTAPLPPSPSSPPITSPHYQISSSLLPLPLLLPSRGCAVVGCRAVGGVAGG</sequence>
<evidence type="ECO:0000256" key="1">
    <source>
        <dbReference type="SAM" id="MobiDB-lite"/>
    </source>
</evidence>
<evidence type="ECO:0000313" key="2">
    <source>
        <dbReference type="EMBL" id="MPC66346.1"/>
    </source>
</evidence>
<name>A0A5B7H8V6_PORTR</name>
<dbReference type="EMBL" id="VSRR010024642">
    <property type="protein sequence ID" value="MPC66346.1"/>
    <property type="molecule type" value="Genomic_DNA"/>
</dbReference>
<reference evidence="2 3" key="1">
    <citation type="submission" date="2019-05" db="EMBL/GenBank/DDBJ databases">
        <title>Another draft genome of Portunus trituberculatus and its Hox gene families provides insights of decapod evolution.</title>
        <authorList>
            <person name="Jeong J.-H."/>
            <person name="Song I."/>
            <person name="Kim S."/>
            <person name="Choi T."/>
            <person name="Kim D."/>
            <person name="Ryu S."/>
            <person name="Kim W."/>
        </authorList>
    </citation>
    <scope>NUCLEOTIDE SEQUENCE [LARGE SCALE GENOMIC DNA]</scope>
    <source>
        <tissue evidence="2">Muscle</tissue>
    </source>
</reference>
<proteinExistence type="predicted"/>
<feature type="compositionally biased region" description="Pro residues" evidence="1">
    <location>
        <begin position="26"/>
        <end position="37"/>
    </location>
</feature>
<dbReference type="Proteomes" id="UP000324222">
    <property type="component" value="Unassembled WGS sequence"/>
</dbReference>
<keyword evidence="3" id="KW-1185">Reference proteome</keyword>
<comment type="caution">
    <text evidence="2">The sequence shown here is derived from an EMBL/GenBank/DDBJ whole genome shotgun (WGS) entry which is preliminary data.</text>
</comment>
<dbReference type="AlphaFoldDB" id="A0A5B7H8V6"/>
<feature type="region of interest" description="Disordered" evidence="1">
    <location>
        <begin position="1"/>
        <end position="40"/>
    </location>
</feature>
<accession>A0A5B7H8V6</accession>
<evidence type="ECO:0000313" key="3">
    <source>
        <dbReference type="Proteomes" id="UP000324222"/>
    </source>
</evidence>
<gene>
    <name evidence="2" type="ORF">E2C01_060494</name>
</gene>